<dbReference type="Pfam" id="PF15227">
    <property type="entry name" value="zf-C3HC4_4"/>
    <property type="match status" value="1"/>
</dbReference>
<dbReference type="AlphaFoldDB" id="A0A7J7X353"/>
<dbReference type="InterPro" id="IPR013083">
    <property type="entry name" value="Znf_RING/FYVE/PHD"/>
</dbReference>
<evidence type="ECO:0000313" key="9">
    <source>
        <dbReference type="Proteomes" id="UP000558488"/>
    </source>
</evidence>
<evidence type="ECO:0000256" key="1">
    <source>
        <dbReference type="ARBA" id="ARBA00022723"/>
    </source>
</evidence>
<dbReference type="EMBL" id="JACAGB010000009">
    <property type="protein sequence ID" value="KAF6343820.1"/>
    <property type="molecule type" value="Genomic_DNA"/>
</dbReference>
<dbReference type="InterPro" id="IPR050143">
    <property type="entry name" value="TRIM/RBCC"/>
</dbReference>
<dbReference type="Gene3D" id="3.30.160.60">
    <property type="entry name" value="Classic Zinc Finger"/>
    <property type="match status" value="1"/>
</dbReference>
<feature type="domain" description="B30.2/SPRY" evidence="7">
    <location>
        <begin position="191"/>
        <end position="370"/>
    </location>
</feature>
<dbReference type="Proteomes" id="UP000558488">
    <property type="component" value="Unassembled WGS sequence"/>
</dbReference>
<protein>
    <recommendedName>
        <fullName evidence="10">Tripartite motif containing 77</fullName>
    </recommendedName>
</protein>
<dbReference type="SUPFAM" id="SSF57845">
    <property type="entry name" value="B-box zinc-binding domain"/>
    <property type="match status" value="1"/>
</dbReference>
<evidence type="ECO:0000259" key="7">
    <source>
        <dbReference type="PROSITE" id="PS50188"/>
    </source>
</evidence>
<dbReference type="GO" id="GO:0008270">
    <property type="term" value="F:zinc ion binding"/>
    <property type="evidence" value="ECO:0007669"/>
    <property type="project" value="UniProtKB-KW"/>
</dbReference>
<comment type="caution">
    <text evidence="8">The sequence shown here is derived from an EMBL/GenBank/DDBJ whole genome shotgun (WGS) entry which is preliminary data.</text>
</comment>
<dbReference type="SUPFAM" id="SSF49899">
    <property type="entry name" value="Concanavalin A-like lectins/glucanases"/>
    <property type="match status" value="1"/>
</dbReference>
<keyword evidence="1" id="KW-0479">Metal-binding</keyword>
<dbReference type="InterPro" id="IPR001870">
    <property type="entry name" value="B30.2/SPRY"/>
</dbReference>
<evidence type="ECO:0000256" key="3">
    <source>
        <dbReference type="ARBA" id="ARBA00022833"/>
    </source>
</evidence>
<reference evidence="8 9" key="1">
    <citation type="journal article" date="2020" name="Nature">
        <title>Six reference-quality genomes reveal evolution of bat adaptations.</title>
        <authorList>
            <person name="Jebb D."/>
            <person name="Huang Z."/>
            <person name="Pippel M."/>
            <person name="Hughes G.M."/>
            <person name="Lavrichenko K."/>
            <person name="Devanna P."/>
            <person name="Winkler S."/>
            <person name="Jermiin L.S."/>
            <person name="Skirmuntt E.C."/>
            <person name="Katzourakis A."/>
            <person name="Burkitt-Gray L."/>
            <person name="Ray D.A."/>
            <person name="Sullivan K.A.M."/>
            <person name="Roscito J.G."/>
            <person name="Kirilenko B.M."/>
            <person name="Davalos L.M."/>
            <person name="Corthals A.P."/>
            <person name="Power M.L."/>
            <person name="Jones G."/>
            <person name="Ransome R.D."/>
            <person name="Dechmann D.K.N."/>
            <person name="Locatelli A.G."/>
            <person name="Puechmaille S.J."/>
            <person name="Fedrigo O."/>
            <person name="Jarvis E.D."/>
            <person name="Hiller M."/>
            <person name="Vernes S.C."/>
            <person name="Myers E.W."/>
            <person name="Teeling E.C."/>
        </authorList>
    </citation>
    <scope>NUCLEOTIDE SEQUENCE [LARGE SCALE GENOMIC DNA]</scope>
    <source>
        <strain evidence="8">MPipKuh1</strain>
        <tissue evidence="8">Flight muscle</tissue>
    </source>
</reference>
<sequence length="370" mass="42943">MDRILQVFQKELICSICRNYFIDPITINCGHSFCRPCFNLNWPNRSVLAYCSECRKAIQKREFHTNVTLKEMVLIVRQASLWQFLRSRNNRCRIHMEARQIFCEDQRSLFCLHCSTSQQHGAHRHGSVEEAAEQLREKLLKTMCSVWEKCRENDRNLNVETVTTRSWKDFGDILHKSEAVCEYMPQPVKAELTAVTIPGMMARFNHLQMNITLQHRSTPDHVFLQGDLINLRVGCGSQGAPYTSPLAECFYHWDAQTFTTGRHYWEIAVGDTCDWALGVSCNDWVQENVHLHKAFYLLGCAETDMHHKVFTTSPHLLQYVPRPTGRVGIFLDYEGRSVTFVNVAKRTLICRIDFCSFSSHLRPILCCSHF</sequence>
<dbReference type="InterPro" id="IPR013320">
    <property type="entry name" value="ConA-like_dom_sf"/>
</dbReference>
<dbReference type="PANTHER" id="PTHR24103">
    <property type="entry name" value="E3 UBIQUITIN-PROTEIN LIGASE TRIM"/>
    <property type="match status" value="1"/>
</dbReference>
<keyword evidence="2 4" id="KW-0863">Zinc-finger</keyword>
<feature type="domain" description="B box-type" evidence="6">
    <location>
        <begin position="87"/>
        <end position="130"/>
    </location>
</feature>
<evidence type="ECO:0000259" key="5">
    <source>
        <dbReference type="PROSITE" id="PS50089"/>
    </source>
</evidence>
<organism evidence="8 9">
    <name type="scientific">Pipistrellus kuhlii</name>
    <name type="common">Kuhl's pipistrelle</name>
    <dbReference type="NCBI Taxonomy" id="59472"/>
    <lineage>
        <taxon>Eukaryota</taxon>
        <taxon>Metazoa</taxon>
        <taxon>Chordata</taxon>
        <taxon>Craniata</taxon>
        <taxon>Vertebrata</taxon>
        <taxon>Euteleostomi</taxon>
        <taxon>Mammalia</taxon>
        <taxon>Eutheria</taxon>
        <taxon>Laurasiatheria</taxon>
        <taxon>Chiroptera</taxon>
        <taxon>Yangochiroptera</taxon>
        <taxon>Vespertilionidae</taxon>
        <taxon>Pipistrellus</taxon>
    </lineage>
</organism>
<dbReference type="SUPFAM" id="SSF57850">
    <property type="entry name" value="RING/U-box"/>
    <property type="match status" value="1"/>
</dbReference>
<dbReference type="Pfam" id="PF00622">
    <property type="entry name" value="SPRY"/>
    <property type="match status" value="1"/>
</dbReference>
<accession>A0A7J7X353</accession>
<dbReference type="PRINTS" id="PR01407">
    <property type="entry name" value="BUTYPHLNCDUF"/>
</dbReference>
<keyword evidence="9" id="KW-1185">Reference proteome</keyword>
<dbReference type="Gene3D" id="2.60.120.920">
    <property type="match status" value="1"/>
</dbReference>
<dbReference type="InterPro" id="IPR003879">
    <property type="entry name" value="Butyrophylin_SPRY"/>
</dbReference>
<dbReference type="PROSITE" id="PS50188">
    <property type="entry name" value="B302_SPRY"/>
    <property type="match status" value="1"/>
</dbReference>
<dbReference type="InterPro" id="IPR043136">
    <property type="entry name" value="B30.2/SPRY_sf"/>
</dbReference>
<dbReference type="InterPro" id="IPR000315">
    <property type="entry name" value="Znf_B-box"/>
</dbReference>
<evidence type="ECO:0000313" key="8">
    <source>
        <dbReference type="EMBL" id="KAF6343820.1"/>
    </source>
</evidence>
<evidence type="ECO:0000256" key="2">
    <source>
        <dbReference type="ARBA" id="ARBA00022771"/>
    </source>
</evidence>
<evidence type="ECO:0000256" key="4">
    <source>
        <dbReference type="PROSITE-ProRule" id="PRU00024"/>
    </source>
</evidence>
<dbReference type="InterPro" id="IPR001841">
    <property type="entry name" value="Znf_RING"/>
</dbReference>
<name>A0A7J7X353_PIPKU</name>
<dbReference type="PROSITE" id="PS50119">
    <property type="entry name" value="ZF_BBOX"/>
    <property type="match status" value="1"/>
</dbReference>
<dbReference type="SMART" id="SM00184">
    <property type="entry name" value="RING"/>
    <property type="match status" value="1"/>
</dbReference>
<feature type="domain" description="RING-type" evidence="5">
    <location>
        <begin position="14"/>
        <end position="55"/>
    </location>
</feature>
<proteinExistence type="predicted"/>
<dbReference type="PROSITE" id="PS50089">
    <property type="entry name" value="ZF_RING_2"/>
    <property type="match status" value="1"/>
</dbReference>
<evidence type="ECO:0000259" key="6">
    <source>
        <dbReference type="PROSITE" id="PS50119"/>
    </source>
</evidence>
<gene>
    <name evidence="8" type="ORF">mPipKuh1_018038</name>
</gene>
<dbReference type="InterPro" id="IPR003877">
    <property type="entry name" value="SPRY_dom"/>
</dbReference>
<evidence type="ECO:0008006" key="10">
    <source>
        <dbReference type="Google" id="ProtNLM"/>
    </source>
</evidence>
<keyword evidence="3" id="KW-0862">Zinc</keyword>
<dbReference type="Gene3D" id="3.30.40.10">
    <property type="entry name" value="Zinc/RING finger domain, C3HC4 (zinc finger)"/>
    <property type="match status" value="1"/>
</dbReference>